<comment type="caution">
    <text evidence="2">The sequence shown here is derived from an EMBL/GenBank/DDBJ whole genome shotgun (WGS) entry which is preliminary data.</text>
</comment>
<feature type="compositionally biased region" description="Basic and acidic residues" evidence="1">
    <location>
        <begin position="1010"/>
        <end position="1025"/>
    </location>
</feature>
<feature type="region of interest" description="Disordered" evidence="1">
    <location>
        <begin position="922"/>
        <end position="949"/>
    </location>
</feature>
<feature type="region of interest" description="Disordered" evidence="1">
    <location>
        <begin position="1"/>
        <end position="125"/>
    </location>
</feature>
<reference evidence="2" key="1">
    <citation type="submission" date="2020-08" db="EMBL/GenBank/DDBJ databases">
        <title>Genome sequencing and assembly of the red palm weevil Rhynchophorus ferrugineus.</title>
        <authorList>
            <person name="Dias G.B."/>
            <person name="Bergman C.M."/>
            <person name="Manee M."/>
        </authorList>
    </citation>
    <scope>NUCLEOTIDE SEQUENCE</scope>
    <source>
        <strain evidence="2">AA-2017</strain>
        <tissue evidence="2">Whole larva</tissue>
    </source>
</reference>
<feature type="region of interest" description="Disordered" evidence="1">
    <location>
        <begin position="488"/>
        <end position="516"/>
    </location>
</feature>
<dbReference type="Proteomes" id="UP000625711">
    <property type="component" value="Unassembled WGS sequence"/>
</dbReference>
<feature type="compositionally biased region" description="Polar residues" evidence="1">
    <location>
        <begin position="46"/>
        <end position="69"/>
    </location>
</feature>
<feature type="compositionally biased region" description="Polar residues" evidence="1">
    <location>
        <begin position="504"/>
        <end position="516"/>
    </location>
</feature>
<dbReference type="AlphaFoldDB" id="A0A834IHN3"/>
<feature type="compositionally biased region" description="Basic and acidic residues" evidence="1">
    <location>
        <begin position="98"/>
        <end position="112"/>
    </location>
</feature>
<dbReference type="EMBL" id="JAACXV010000406">
    <property type="protein sequence ID" value="KAF7278155.1"/>
    <property type="molecule type" value="Genomic_DNA"/>
</dbReference>
<sequence length="1047" mass="116650">MEKVQGAKCGELKKAEYQKPMGPAPFASFEDLSDEMDSLEEHDNKLQSISEVEPTSNSPKSSETLNLPNQYHPIGTTPVNVKLSNAPRIDISRASSSSHHDSRDSSPERELLDNIDAPNSKLGMGFKEDGAIDLKSSTEELDFHEPHEYRKTRDRTCSSPILDDTYVDHRKDSQCSDVVLLSISGRTSRLSSIGSQGSAKSRLSNASHLSIVSAQSAYSRCSSPHKTLLETSFCGSRNDCRGDSDNPTTKGESEEFEKMLLSSRNSNSSDVVLLDTFNLTSPKQTTAPEEIPPPRKVSVTKEKEPEKVKVKESKDVKEESQTKLPRKIISKSGVEYIYIPLKGPLPVDDSVEQPVAKPSTRHTSNTLKVSEKVSHAKQKNVKRDVTPKQVNVSIKTNEEPRNRQPEEPKYIRIKLKPDHCYDDDGEDQNKNKDKSSPICQNNQSFRPLDNIMKPNTLNLPFPNDGIARQPDDQLTCVVVRKQARSLTNTPSVSPKFGRRKVTTTKDTLSPSPSVSRRNSFACLFKSKDLVASPESPNMAKHKRKNTLSGILKTPTSRPKSRSKSKDREKAPSSTESIDSKGRHKSVLSIFRAKDKPVVENTAQGGSSKKTLAKKRGAAVNNIHIPSSKERDQEVPLNSDSIRIPLHSPTYYDEMAAKDKWNTACDTDRTKQTPREQQVPPTVVAMTEKKKDTPKKPPEVIPNNIPEPFVEVKTTIIIEDPPKCKVVEEQTKKVPPQPVVIEKQISVPSSESVTSTISTITTTVLSQMGNGTRNVQVEASDEVVIKMLAVRRNISGEDELNSSESERDSVEDYVKCPKNLSIHVETESLEIEREAIVLQQDSFEDELPYVPTTLPLERSAAVPIIPVKQRSVSNIKTFSIDRPRSTTPIQSSALENYCDDFVGKTKIESKVIDPNAEKIKITLPEKKKDSAGDGLTTEETPPPLPPKGVQKTWVNFEELPERRKPPKRIQTIPSRGHIDVPEFMVKDNVVYTYVNPEECKCECHELKELKDKERKSGSDAAVKEEVSCEEGTSENCKGKPSKELKQHR</sequence>
<feature type="region of interest" description="Disordered" evidence="1">
    <location>
        <begin position="345"/>
        <end position="453"/>
    </location>
</feature>
<evidence type="ECO:0000313" key="2">
    <source>
        <dbReference type="EMBL" id="KAF7278155.1"/>
    </source>
</evidence>
<feature type="compositionally biased region" description="Basic and acidic residues" evidence="1">
    <location>
        <begin position="1"/>
        <end position="17"/>
    </location>
</feature>
<feature type="region of interest" description="Disordered" evidence="1">
    <location>
        <begin position="279"/>
        <end position="322"/>
    </location>
</feature>
<protein>
    <submittedName>
        <fullName evidence="2">Uncharacterized protein</fullName>
    </submittedName>
</protein>
<feature type="compositionally biased region" description="Basic and acidic residues" evidence="1">
    <location>
        <begin position="1035"/>
        <end position="1047"/>
    </location>
</feature>
<evidence type="ECO:0000313" key="3">
    <source>
        <dbReference type="Proteomes" id="UP000625711"/>
    </source>
</evidence>
<name>A0A834IHN3_RHYFE</name>
<evidence type="ECO:0000256" key="1">
    <source>
        <dbReference type="SAM" id="MobiDB-lite"/>
    </source>
</evidence>
<keyword evidence="3" id="KW-1185">Reference proteome</keyword>
<feature type="region of interest" description="Disordered" evidence="1">
    <location>
        <begin position="532"/>
        <end position="585"/>
    </location>
</feature>
<organism evidence="2 3">
    <name type="scientific">Rhynchophorus ferrugineus</name>
    <name type="common">Red palm weevil</name>
    <name type="synonym">Curculio ferrugineus</name>
    <dbReference type="NCBI Taxonomy" id="354439"/>
    <lineage>
        <taxon>Eukaryota</taxon>
        <taxon>Metazoa</taxon>
        <taxon>Ecdysozoa</taxon>
        <taxon>Arthropoda</taxon>
        <taxon>Hexapoda</taxon>
        <taxon>Insecta</taxon>
        <taxon>Pterygota</taxon>
        <taxon>Neoptera</taxon>
        <taxon>Endopterygota</taxon>
        <taxon>Coleoptera</taxon>
        <taxon>Polyphaga</taxon>
        <taxon>Cucujiformia</taxon>
        <taxon>Curculionidae</taxon>
        <taxon>Dryophthorinae</taxon>
        <taxon>Rhynchophorus</taxon>
    </lineage>
</organism>
<accession>A0A834IHN3</accession>
<feature type="compositionally biased region" description="Low complexity" evidence="1">
    <location>
        <begin position="86"/>
        <end position="97"/>
    </location>
</feature>
<feature type="compositionally biased region" description="Basic and acidic residues" evidence="1">
    <location>
        <begin position="299"/>
        <end position="321"/>
    </location>
</feature>
<proteinExistence type="predicted"/>
<feature type="compositionally biased region" description="Basic and acidic residues" evidence="1">
    <location>
        <begin position="396"/>
        <end position="435"/>
    </location>
</feature>
<dbReference type="OrthoDB" id="6428710at2759"/>
<feature type="region of interest" description="Disordered" evidence="1">
    <location>
        <begin position="1010"/>
        <end position="1047"/>
    </location>
</feature>
<gene>
    <name evidence="2" type="ORF">GWI33_008771</name>
</gene>
<feature type="region of interest" description="Disordered" evidence="1">
    <location>
        <begin position="234"/>
        <end position="254"/>
    </location>
</feature>